<proteinExistence type="predicted"/>
<gene>
    <name evidence="2" type="ORF">D3Z30_11665</name>
</gene>
<dbReference type="PROSITE" id="PS50937">
    <property type="entry name" value="HTH_MERR_2"/>
    <property type="match status" value="1"/>
</dbReference>
<protein>
    <submittedName>
        <fullName evidence="2">MerR family DNA-binding transcriptional regulator</fullName>
    </submittedName>
</protein>
<dbReference type="SUPFAM" id="SSF46955">
    <property type="entry name" value="Putative DNA-binding domain"/>
    <property type="match status" value="1"/>
</dbReference>
<name>A0AB36BHT4_STAWA</name>
<comment type="caution">
    <text evidence="2">The sequence shown here is derived from an EMBL/GenBank/DDBJ whole genome shotgun (WGS) entry which is preliminary data.</text>
</comment>
<accession>A0AB36BHT4</accession>
<sequence length="160" mass="18801">MVNNVIEYSIGEFAERINLSIPTLRNMDKDGRLVPYRISNGGHRIYNEEQALDYIRQTLSDKYKSNKQNIIGYFRSSDSETNSDKKNLLTKYIHDKGLHAEIIIEKETYYKYSLLKDIVYRVLNGDIKEIVITEETDIFKEVKDIFEQILEVNKCKLIVL</sequence>
<dbReference type="InterPro" id="IPR000551">
    <property type="entry name" value="MerR-type_HTH_dom"/>
</dbReference>
<dbReference type="Proteomes" id="UP000481807">
    <property type="component" value="Unassembled WGS sequence"/>
</dbReference>
<feature type="domain" description="HTH merR-type" evidence="1">
    <location>
        <begin position="7"/>
        <end position="50"/>
    </location>
</feature>
<keyword evidence="2" id="KW-0238">DNA-binding</keyword>
<evidence type="ECO:0000259" key="1">
    <source>
        <dbReference type="PROSITE" id="PS50937"/>
    </source>
</evidence>
<dbReference type="EMBL" id="QXWP01000009">
    <property type="protein sequence ID" value="NBH31630.1"/>
    <property type="molecule type" value="Genomic_DNA"/>
</dbReference>
<dbReference type="GO" id="GO:0003677">
    <property type="term" value="F:DNA binding"/>
    <property type="evidence" value="ECO:0007669"/>
    <property type="project" value="UniProtKB-KW"/>
</dbReference>
<reference evidence="2 3" key="1">
    <citation type="submission" date="2018-08" db="EMBL/GenBank/DDBJ databases">
        <title>Murine metabolic-syndrome-specific gut microbial biobank.</title>
        <authorList>
            <person name="Liu C."/>
        </authorList>
    </citation>
    <scope>NUCLEOTIDE SEQUENCE [LARGE SCALE GENOMIC DNA]</scope>
    <source>
        <strain evidence="2 3">1XD21-27</strain>
    </source>
</reference>
<evidence type="ECO:0000313" key="3">
    <source>
        <dbReference type="Proteomes" id="UP000481807"/>
    </source>
</evidence>
<dbReference type="GO" id="GO:0006355">
    <property type="term" value="P:regulation of DNA-templated transcription"/>
    <property type="evidence" value="ECO:0007669"/>
    <property type="project" value="InterPro"/>
</dbReference>
<dbReference type="InterPro" id="IPR009061">
    <property type="entry name" value="DNA-bd_dom_put_sf"/>
</dbReference>
<dbReference type="Pfam" id="PF00376">
    <property type="entry name" value="MerR"/>
    <property type="match status" value="1"/>
</dbReference>
<dbReference type="Gene3D" id="1.10.1660.10">
    <property type="match status" value="1"/>
</dbReference>
<evidence type="ECO:0000313" key="2">
    <source>
        <dbReference type="EMBL" id="NBH31630.1"/>
    </source>
</evidence>
<organism evidence="2 3">
    <name type="scientific">Staphylococcus warneri</name>
    <dbReference type="NCBI Taxonomy" id="1292"/>
    <lineage>
        <taxon>Bacteria</taxon>
        <taxon>Bacillati</taxon>
        <taxon>Bacillota</taxon>
        <taxon>Bacilli</taxon>
        <taxon>Bacillales</taxon>
        <taxon>Staphylococcaceae</taxon>
        <taxon>Staphylococcus</taxon>
    </lineage>
</organism>
<dbReference type="AlphaFoldDB" id="A0AB36BHT4"/>